<feature type="region of interest" description="Disordered" evidence="1">
    <location>
        <begin position="35"/>
        <end position="57"/>
    </location>
</feature>
<gene>
    <name evidence="2" type="ORF">PECUL_23A031765</name>
</gene>
<dbReference type="AlphaFoldDB" id="A0AAD1SWP8"/>
<dbReference type="EMBL" id="OW240919">
    <property type="protein sequence ID" value="CAH2312640.1"/>
    <property type="molecule type" value="Genomic_DNA"/>
</dbReference>
<sequence length="152" mass="16409">MASGLLLEVPPNQNTQLSSARAKRRNHLMLGMSRWLSTAEPGKRRRNPGPIVPFRAFPSPTPKGAPCPLPDILLMFLVHEALMSSTSPASPTPGTLTPFLGFFLHRDLHRKAAERPPPVAHNCASKTPGDSDVTCTPLAVCPLMAQWGPATM</sequence>
<keyword evidence="3" id="KW-1185">Reference proteome</keyword>
<name>A0AAD1SWP8_PELCU</name>
<dbReference type="Proteomes" id="UP001295444">
    <property type="component" value="Chromosome 08"/>
</dbReference>
<feature type="region of interest" description="Disordered" evidence="1">
    <location>
        <begin position="1"/>
        <end position="20"/>
    </location>
</feature>
<evidence type="ECO:0000313" key="2">
    <source>
        <dbReference type="EMBL" id="CAH2312640.1"/>
    </source>
</evidence>
<reference evidence="2" key="1">
    <citation type="submission" date="2022-03" db="EMBL/GenBank/DDBJ databases">
        <authorList>
            <person name="Alioto T."/>
            <person name="Alioto T."/>
            <person name="Gomez Garrido J."/>
        </authorList>
    </citation>
    <scope>NUCLEOTIDE SEQUENCE</scope>
</reference>
<evidence type="ECO:0000313" key="3">
    <source>
        <dbReference type="Proteomes" id="UP001295444"/>
    </source>
</evidence>
<evidence type="ECO:0000256" key="1">
    <source>
        <dbReference type="SAM" id="MobiDB-lite"/>
    </source>
</evidence>
<organism evidence="2 3">
    <name type="scientific">Pelobates cultripes</name>
    <name type="common">Western spadefoot toad</name>
    <dbReference type="NCBI Taxonomy" id="61616"/>
    <lineage>
        <taxon>Eukaryota</taxon>
        <taxon>Metazoa</taxon>
        <taxon>Chordata</taxon>
        <taxon>Craniata</taxon>
        <taxon>Vertebrata</taxon>
        <taxon>Euteleostomi</taxon>
        <taxon>Amphibia</taxon>
        <taxon>Batrachia</taxon>
        <taxon>Anura</taxon>
        <taxon>Pelobatoidea</taxon>
        <taxon>Pelobatidae</taxon>
        <taxon>Pelobates</taxon>
    </lineage>
</organism>
<proteinExistence type="predicted"/>
<protein>
    <submittedName>
        <fullName evidence="2">Uncharacterized protein</fullName>
    </submittedName>
</protein>
<accession>A0AAD1SWP8</accession>